<feature type="region of interest" description="Disordered" evidence="1">
    <location>
        <begin position="192"/>
        <end position="239"/>
    </location>
</feature>
<dbReference type="Proteomes" id="UP000313359">
    <property type="component" value="Unassembled WGS sequence"/>
</dbReference>
<accession>A0A5C2RWD2</accession>
<dbReference type="OrthoDB" id="3064136at2759"/>
<reference evidence="2" key="1">
    <citation type="journal article" date="2018" name="Genome Biol. Evol.">
        <title>Genomics and development of Lentinus tigrinus, a white-rot wood-decaying mushroom with dimorphic fruiting bodies.</title>
        <authorList>
            <person name="Wu B."/>
            <person name="Xu Z."/>
            <person name="Knudson A."/>
            <person name="Carlson A."/>
            <person name="Chen N."/>
            <person name="Kovaka S."/>
            <person name="LaButti K."/>
            <person name="Lipzen A."/>
            <person name="Pennachio C."/>
            <person name="Riley R."/>
            <person name="Schakwitz W."/>
            <person name="Umezawa K."/>
            <person name="Ohm R.A."/>
            <person name="Grigoriev I.V."/>
            <person name="Nagy L.G."/>
            <person name="Gibbons J."/>
            <person name="Hibbett D."/>
        </authorList>
    </citation>
    <scope>NUCLEOTIDE SEQUENCE [LARGE SCALE GENOMIC DNA]</scope>
    <source>
        <strain evidence="2">ALCF2SS1-6</strain>
    </source>
</reference>
<dbReference type="AlphaFoldDB" id="A0A5C2RWD2"/>
<feature type="compositionally biased region" description="Low complexity" evidence="1">
    <location>
        <begin position="192"/>
        <end position="230"/>
    </location>
</feature>
<evidence type="ECO:0000313" key="3">
    <source>
        <dbReference type="Proteomes" id="UP000313359"/>
    </source>
</evidence>
<sequence>MAVPSSWKGVAKNKEEDDDKGAGSGSDSSIDIHTPLPHLMFRYSRLSPRSKLLPGGGTATLSMYVEDNEPGVGIRANSVLGLASTAGSTTTKPGIYRDPRDTQRRRVRHRDQQLLRAGMGWSDSEDEDALSLLTPRLITTTSTTFNFSSTLQSVEDVQGPVFVSTISDVTTSTVASVSASSLVEATSTAVATTSAAHSSSTKASESSAHHSSSTHKASSTSSSVKEPATSGSSAPSPVR</sequence>
<feature type="region of interest" description="Disordered" evidence="1">
    <location>
        <begin position="1"/>
        <end position="31"/>
    </location>
</feature>
<evidence type="ECO:0000256" key="1">
    <source>
        <dbReference type="SAM" id="MobiDB-lite"/>
    </source>
</evidence>
<proteinExistence type="predicted"/>
<dbReference type="EMBL" id="ML122299">
    <property type="protein sequence ID" value="RPD55065.1"/>
    <property type="molecule type" value="Genomic_DNA"/>
</dbReference>
<name>A0A5C2RWD2_9APHY</name>
<organism evidence="2 3">
    <name type="scientific">Lentinus tigrinus ALCF2SS1-6</name>
    <dbReference type="NCBI Taxonomy" id="1328759"/>
    <lineage>
        <taxon>Eukaryota</taxon>
        <taxon>Fungi</taxon>
        <taxon>Dikarya</taxon>
        <taxon>Basidiomycota</taxon>
        <taxon>Agaricomycotina</taxon>
        <taxon>Agaricomycetes</taxon>
        <taxon>Polyporales</taxon>
        <taxon>Polyporaceae</taxon>
        <taxon>Lentinus</taxon>
    </lineage>
</organism>
<protein>
    <submittedName>
        <fullName evidence="2">Uncharacterized protein</fullName>
    </submittedName>
</protein>
<gene>
    <name evidence="2" type="ORF">L227DRAFT_615712</name>
</gene>
<keyword evidence="3" id="KW-1185">Reference proteome</keyword>
<evidence type="ECO:0000313" key="2">
    <source>
        <dbReference type="EMBL" id="RPD55065.1"/>
    </source>
</evidence>